<accession>A0A381TLV5</accession>
<feature type="transmembrane region" description="Helical" evidence="1">
    <location>
        <begin position="145"/>
        <end position="168"/>
    </location>
</feature>
<keyword evidence="1" id="KW-1133">Transmembrane helix</keyword>
<dbReference type="InterPro" id="IPR005625">
    <property type="entry name" value="PepSY-ass_TM"/>
</dbReference>
<reference evidence="2" key="1">
    <citation type="submission" date="2018-05" db="EMBL/GenBank/DDBJ databases">
        <authorList>
            <person name="Lanie J.A."/>
            <person name="Ng W.-L."/>
            <person name="Kazmierczak K.M."/>
            <person name="Andrzejewski T.M."/>
            <person name="Davidsen T.M."/>
            <person name="Wayne K.J."/>
            <person name="Tettelin H."/>
            <person name="Glass J.I."/>
            <person name="Rusch D."/>
            <person name="Podicherti R."/>
            <person name="Tsui H.-C.T."/>
            <person name="Winkler M.E."/>
        </authorList>
    </citation>
    <scope>NUCLEOTIDE SEQUENCE</scope>
</reference>
<keyword evidence="1" id="KW-0472">Membrane</keyword>
<dbReference type="EMBL" id="UINC01004815">
    <property type="protein sequence ID" value="SVA17040.1"/>
    <property type="molecule type" value="Genomic_DNA"/>
</dbReference>
<evidence type="ECO:0000256" key="1">
    <source>
        <dbReference type="SAM" id="Phobius"/>
    </source>
</evidence>
<keyword evidence="1" id="KW-0812">Transmembrane</keyword>
<proteinExistence type="predicted"/>
<organism evidence="2">
    <name type="scientific">marine metagenome</name>
    <dbReference type="NCBI Taxonomy" id="408172"/>
    <lineage>
        <taxon>unclassified sequences</taxon>
        <taxon>metagenomes</taxon>
        <taxon>ecological metagenomes</taxon>
    </lineage>
</organism>
<protein>
    <recommendedName>
        <fullName evidence="3">PepSY domain-containing protein</fullName>
    </recommendedName>
</protein>
<dbReference type="Pfam" id="PF03929">
    <property type="entry name" value="PepSY_TM"/>
    <property type="match status" value="1"/>
</dbReference>
<dbReference type="PANTHER" id="PTHR34219">
    <property type="entry name" value="IRON-REGULATED INNER MEMBRANE PROTEIN-RELATED"/>
    <property type="match status" value="1"/>
</dbReference>
<evidence type="ECO:0000313" key="2">
    <source>
        <dbReference type="EMBL" id="SVA17040.1"/>
    </source>
</evidence>
<name>A0A381TLV5_9ZZZZ</name>
<feature type="transmembrane region" description="Helical" evidence="1">
    <location>
        <begin position="189"/>
        <end position="210"/>
    </location>
</feature>
<gene>
    <name evidence="2" type="ORF">METZ01_LOCUS69894</name>
</gene>
<dbReference type="AlphaFoldDB" id="A0A381TLV5"/>
<evidence type="ECO:0008006" key="3">
    <source>
        <dbReference type="Google" id="ProtNLM"/>
    </source>
</evidence>
<feature type="transmembrane region" description="Helical" evidence="1">
    <location>
        <begin position="328"/>
        <end position="347"/>
    </location>
</feature>
<sequence length="351" mass="38849">MNKLNQKIITKLHRWLAFTVGIFIIFQSASGTIAQKRFELMQFSSPSDYRVEQIAPPASPKEIFISIKEQKPDINIAHVMMPSRDAPNSAVIIMGGRDPDNPHDSSRIIAFDQYSKKVITEHSLRDGWVGAVTLLHRWVLFGKTGVIIVSILGILTLLMAVSGLYLFFKTRKTTKQLPLLTRVHRSAGFILSVFLISASLTGIIMSLSSWQAKTSGKSVFSNLMSQSSIMAQHGDKTVDPDVAYSIAIQSLPSNQLLSAFSYAGEHSPNYWFAFFDNRMFRNDVLVDGSNGKIVGIYPSGVTSGGDGPKRYLFPIHSGHFFGKIGGTLMNLSGALIIFWLISGIIIYKRKS</sequence>